<feature type="domain" description="Pyrroline-5-carboxylate reductase catalytic N-terminal" evidence="7">
    <location>
        <begin position="5"/>
        <end position="101"/>
    </location>
</feature>
<evidence type="ECO:0000256" key="5">
    <source>
        <dbReference type="NCBIfam" id="TIGR00112"/>
    </source>
</evidence>
<organism evidence="9">
    <name type="scientific">Candidatus Aschnera chinzeii</name>
    <dbReference type="NCBI Taxonomy" id="1485666"/>
    <lineage>
        <taxon>Bacteria</taxon>
        <taxon>Pseudomonadati</taxon>
        <taxon>Pseudomonadota</taxon>
        <taxon>Gammaproteobacteria</taxon>
        <taxon>Enterobacterales</taxon>
        <taxon>Enterobacteriaceae</taxon>
        <taxon>Candidatus Aschnera</taxon>
    </lineage>
</organism>
<dbReference type="SUPFAM" id="SSF48179">
    <property type="entry name" value="6-phosphogluconate dehydrogenase C-terminal domain-like"/>
    <property type="match status" value="1"/>
</dbReference>
<keyword evidence="4" id="KW-0028">Amino-acid biosynthesis</keyword>
<dbReference type="EC" id="1.5.1.2" evidence="4 5"/>
<comment type="pathway">
    <text evidence="4">Amino-acid biosynthesis; L-proline biosynthesis; L-proline from L-glutamate 5-semialdehyde: step 1/1.</text>
</comment>
<accession>A0AAT9G425</accession>
<comment type="similarity">
    <text evidence="1 4">Belongs to the pyrroline-5-carboxylate reductase family.</text>
</comment>
<dbReference type="GO" id="GO:0004735">
    <property type="term" value="F:pyrroline-5-carboxylate reductase activity"/>
    <property type="evidence" value="ECO:0007669"/>
    <property type="project" value="UniProtKB-UniRule"/>
</dbReference>
<feature type="binding site" evidence="6">
    <location>
        <begin position="70"/>
        <end position="73"/>
    </location>
    <ligand>
        <name>NADP(+)</name>
        <dbReference type="ChEBI" id="CHEBI:58349"/>
    </ligand>
</feature>
<dbReference type="GO" id="GO:0055129">
    <property type="term" value="P:L-proline biosynthetic process"/>
    <property type="evidence" value="ECO:0007669"/>
    <property type="project" value="UniProtKB-UniRule"/>
</dbReference>
<evidence type="ECO:0000256" key="3">
    <source>
        <dbReference type="ARBA" id="ARBA00023002"/>
    </source>
</evidence>
<reference evidence="9" key="1">
    <citation type="journal article" date="2023" name="Front. Microbiol.">
        <title>Genome analysis of Candidatus Aschnera chinzeii, the bacterial endosymbiont of the blood-sucking bat fly Penicillidia jenynsii (Insecta: Diptera: Nycteribiidae).</title>
        <authorList>
            <person name="Koga R."/>
            <person name="Moriyama M."/>
            <person name="Nozaki T."/>
            <person name="Fukatsu T."/>
        </authorList>
    </citation>
    <scope>NUCLEOTIDE SEQUENCE</scope>
    <source>
        <strain evidence="9">Kw-01</strain>
    </source>
</reference>
<protein>
    <recommendedName>
        <fullName evidence="4 5">Pyrroline-5-carboxylate reductase</fullName>
        <shortName evidence="4">P5C reductase</shortName>
        <shortName evidence="4">P5CR</shortName>
        <ecNumber evidence="4 5">1.5.1.2</ecNumber>
    </recommendedName>
    <alternativeName>
        <fullName evidence="4">PCA reductase</fullName>
    </alternativeName>
</protein>
<evidence type="ECO:0000259" key="8">
    <source>
        <dbReference type="Pfam" id="PF14748"/>
    </source>
</evidence>
<dbReference type="PANTHER" id="PTHR11645">
    <property type="entry name" value="PYRROLINE-5-CARBOXYLATE REDUCTASE"/>
    <property type="match status" value="1"/>
</dbReference>
<keyword evidence="2 4" id="KW-0521">NADP</keyword>
<dbReference type="InterPro" id="IPR036291">
    <property type="entry name" value="NAD(P)-bd_dom_sf"/>
</dbReference>
<sequence>MQEKKLTFIGAGNITNAIISGLISNGYLSKYITVCAPTDKNIKKLVQKYNIIGMHDNYKGCKSADVIIFAVKPHHVHDVCSLLNTHNFDFKEKIILSIVAGITINNYKNFFHVNKLKIIRGMTNICSAVCYGVSALFTEASISIEEKKFLTSLMKTFGKVFWMHNESEINKLLALTSSAPAYYFLLMELMQHEAEKLGFDIDIAKELILHTAYGSMLLALKSKQSFASLRQSVTSPNGTTAKALDKFHEGNITQTIRNVIYAALMRAEEIEKQF</sequence>
<evidence type="ECO:0000259" key="7">
    <source>
        <dbReference type="Pfam" id="PF03807"/>
    </source>
</evidence>
<evidence type="ECO:0000256" key="4">
    <source>
        <dbReference type="HAMAP-Rule" id="MF_01925"/>
    </source>
</evidence>
<comment type="catalytic activity">
    <reaction evidence="4">
        <text>L-proline + NAD(+) = (S)-1-pyrroline-5-carboxylate + NADH + 2 H(+)</text>
        <dbReference type="Rhea" id="RHEA:14105"/>
        <dbReference type="ChEBI" id="CHEBI:15378"/>
        <dbReference type="ChEBI" id="CHEBI:17388"/>
        <dbReference type="ChEBI" id="CHEBI:57540"/>
        <dbReference type="ChEBI" id="CHEBI:57945"/>
        <dbReference type="ChEBI" id="CHEBI:60039"/>
        <dbReference type="EC" id="1.5.1.2"/>
    </reaction>
</comment>
<dbReference type="Pfam" id="PF03807">
    <property type="entry name" value="F420_oxidored"/>
    <property type="match status" value="1"/>
</dbReference>
<evidence type="ECO:0000256" key="1">
    <source>
        <dbReference type="ARBA" id="ARBA00005525"/>
    </source>
</evidence>
<feature type="domain" description="Pyrroline-5-carboxylate reductase dimerisation" evidence="8">
    <location>
        <begin position="166"/>
        <end position="269"/>
    </location>
</feature>
<feature type="binding site" evidence="6">
    <location>
        <position position="57"/>
    </location>
    <ligand>
        <name>NADPH</name>
        <dbReference type="ChEBI" id="CHEBI:57783"/>
    </ligand>
</feature>
<comment type="catalytic activity">
    <reaction evidence="4">
        <text>L-proline + NADP(+) = (S)-1-pyrroline-5-carboxylate + NADPH + 2 H(+)</text>
        <dbReference type="Rhea" id="RHEA:14109"/>
        <dbReference type="ChEBI" id="CHEBI:15378"/>
        <dbReference type="ChEBI" id="CHEBI:17388"/>
        <dbReference type="ChEBI" id="CHEBI:57783"/>
        <dbReference type="ChEBI" id="CHEBI:58349"/>
        <dbReference type="ChEBI" id="CHEBI:60039"/>
        <dbReference type="EC" id="1.5.1.2"/>
    </reaction>
</comment>
<dbReference type="InterPro" id="IPR000304">
    <property type="entry name" value="Pyrroline-COOH_reductase"/>
</dbReference>
<proteinExistence type="inferred from homology"/>
<reference evidence="9" key="2">
    <citation type="submission" date="2023-10" db="EMBL/GenBank/DDBJ databases">
        <authorList>
            <person name="Koga R."/>
            <person name="Fukatsu T."/>
        </authorList>
    </citation>
    <scope>NUCLEOTIDE SEQUENCE</scope>
    <source>
        <strain evidence="9">Kw-01</strain>
    </source>
</reference>
<dbReference type="Gene3D" id="1.10.3730.10">
    <property type="entry name" value="ProC C-terminal domain-like"/>
    <property type="match status" value="1"/>
</dbReference>
<dbReference type="EMBL" id="AP028961">
    <property type="protein sequence ID" value="BET44476.1"/>
    <property type="molecule type" value="Genomic_DNA"/>
</dbReference>
<dbReference type="GO" id="GO:0005737">
    <property type="term" value="C:cytoplasm"/>
    <property type="evidence" value="ECO:0007669"/>
    <property type="project" value="UniProtKB-SubCell"/>
</dbReference>
<evidence type="ECO:0000256" key="2">
    <source>
        <dbReference type="ARBA" id="ARBA00022857"/>
    </source>
</evidence>
<dbReference type="PANTHER" id="PTHR11645:SF0">
    <property type="entry name" value="PYRROLINE-5-CARBOXYLATE REDUCTASE 3"/>
    <property type="match status" value="1"/>
</dbReference>
<evidence type="ECO:0000313" key="9">
    <source>
        <dbReference type="EMBL" id="BET44476.1"/>
    </source>
</evidence>
<dbReference type="PIRSF" id="PIRSF000193">
    <property type="entry name" value="Pyrrol-5-carb_rd"/>
    <property type="match status" value="1"/>
</dbReference>
<dbReference type="InterPro" id="IPR028939">
    <property type="entry name" value="P5C_Rdtase_cat_N"/>
</dbReference>
<keyword evidence="4" id="KW-0641">Proline biosynthesis</keyword>
<dbReference type="AlphaFoldDB" id="A0AAT9G425"/>
<comment type="subcellular location">
    <subcellularLocation>
        <location evidence="4">Cytoplasm</location>
    </subcellularLocation>
</comment>
<dbReference type="NCBIfam" id="TIGR00112">
    <property type="entry name" value="proC"/>
    <property type="match status" value="1"/>
</dbReference>
<evidence type="ECO:0000256" key="6">
    <source>
        <dbReference type="PIRSR" id="PIRSR000193-1"/>
    </source>
</evidence>
<dbReference type="Pfam" id="PF14748">
    <property type="entry name" value="P5CR_dimer"/>
    <property type="match status" value="1"/>
</dbReference>
<dbReference type="InterPro" id="IPR029036">
    <property type="entry name" value="P5CR_dimer"/>
</dbReference>
<keyword evidence="4" id="KW-0963">Cytoplasm</keyword>
<name>A0AAT9G425_9ENTR</name>
<dbReference type="HAMAP" id="MF_01925">
    <property type="entry name" value="P5C_reductase"/>
    <property type="match status" value="1"/>
</dbReference>
<dbReference type="Gene3D" id="3.40.50.720">
    <property type="entry name" value="NAD(P)-binding Rossmann-like Domain"/>
    <property type="match status" value="1"/>
</dbReference>
<dbReference type="InterPro" id="IPR008927">
    <property type="entry name" value="6-PGluconate_DH-like_C_sf"/>
</dbReference>
<dbReference type="SUPFAM" id="SSF51735">
    <property type="entry name" value="NAD(P)-binding Rossmann-fold domains"/>
    <property type="match status" value="1"/>
</dbReference>
<gene>
    <name evidence="4 9" type="primary">proC</name>
    <name evidence="9" type="ORF">ACHINZ_1460</name>
</gene>
<keyword evidence="3 4" id="KW-0560">Oxidoreductase</keyword>
<comment type="function">
    <text evidence="4">Catalyzes the reduction of 1-pyrroline-5-carboxylate (PCA) to L-proline.</text>
</comment>